<dbReference type="Pfam" id="PF20149">
    <property type="entry name" value="DUF6532"/>
    <property type="match status" value="1"/>
</dbReference>
<feature type="compositionally biased region" description="Low complexity" evidence="1">
    <location>
        <begin position="65"/>
        <end position="80"/>
    </location>
</feature>
<keyword evidence="4" id="KW-1185">Reference proteome</keyword>
<dbReference type="InterPro" id="IPR045341">
    <property type="entry name" value="DUF6532"/>
</dbReference>
<evidence type="ECO:0000313" key="3">
    <source>
        <dbReference type="EMBL" id="KAF7358614.1"/>
    </source>
</evidence>
<accession>A0A8H7D1J6</accession>
<evidence type="ECO:0000256" key="1">
    <source>
        <dbReference type="SAM" id="MobiDB-lite"/>
    </source>
</evidence>
<feature type="compositionally biased region" description="Low complexity" evidence="1">
    <location>
        <begin position="169"/>
        <end position="182"/>
    </location>
</feature>
<feature type="compositionally biased region" description="Basic and acidic residues" evidence="1">
    <location>
        <begin position="1"/>
        <end position="10"/>
    </location>
</feature>
<feature type="domain" description="DUF6532" evidence="2">
    <location>
        <begin position="385"/>
        <end position="499"/>
    </location>
</feature>
<organism evidence="3 4">
    <name type="scientific">Mycena sanguinolenta</name>
    <dbReference type="NCBI Taxonomy" id="230812"/>
    <lineage>
        <taxon>Eukaryota</taxon>
        <taxon>Fungi</taxon>
        <taxon>Dikarya</taxon>
        <taxon>Basidiomycota</taxon>
        <taxon>Agaricomycotina</taxon>
        <taxon>Agaricomycetes</taxon>
        <taxon>Agaricomycetidae</taxon>
        <taxon>Agaricales</taxon>
        <taxon>Marasmiineae</taxon>
        <taxon>Mycenaceae</taxon>
        <taxon>Mycena</taxon>
    </lineage>
</organism>
<dbReference type="EMBL" id="JACAZH010000009">
    <property type="protein sequence ID" value="KAF7358614.1"/>
    <property type="molecule type" value="Genomic_DNA"/>
</dbReference>
<feature type="compositionally biased region" description="Acidic residues" evidence="1">
    <location>
        <begin position="81"/>
        <end position="98"/>
    </location>
</feature>
<evidence type="ECO:0000313" key="4">
    <source>
        <dbReference type="Proteomes" id="UP000623467"/>
    </source>
</evidence>
<proteinExistence type="predicted"/>
<feature type="region of interest" description="Disordered" evidence="1">
    <location>
        <begin position="1"/>
        <end position="285"/>
    </location>
</feature>
<gene>
    <name evidence="3" type="ORF">MSAN_01200100</name>
</gene>
<feature type="compositionally biased region" description="Basic and acidic residues" evidence="1">
    <location>
        <begin position="244"/>
        <end position="285"/>
    </location>
</feature>
<protein>
    <recommendedName>
        <fullName evidence="2">DUF6532 domain-containing protein</fullName>
    </recommendedName>
</protein>
<feature type="compositionally biased region" description="Polar residues" evidence="1">
    <location>
        <begin position="109"/>
        <end position="120"/>
    </location>
</feature>
<dbReference type="Proteomes" id="UP000623467">
    <property type="component" value="Unassembled WGS sequence"/>
</dbReference>
<feature type="compositionally biased region" description="Basic residues" evidence="1">
    <location>
        <begin position="42"/>
        <end position="56"/>
    </location>
</feature>
<name>A0A8H7D1J6_9AGAR</name>
<sequence>MTKARTEVNRKHAAPSLSDTEEPSVVQLGKKKAAALAVVPRSKGRKPKSKGKKSAAKSKPQLVPDSESSMSSTDSSSSSEESPESESSSEDDELDDVSTAEHPVVVPVNTRSLRSVSSPPKSIAQRPRKSVGPDEEMLDAPPLRDTFSPGMELITESDVEMRSVKSRRSSSVSSGWSSGPGVPETDYELLESPQNSGGEDIDDPTPSVDNEPKAKQVPVQEQQKNREEVDDVPVLIEKRRKSKKDGNVELPAKEKVPKHTEDNAKPPKELSARQRKADQEKPHVRDIPVDVKATRTSSKLPEPEVVCLPETVYHPSARLVFPNDPGKDMKLTEQSSELRAVLNATIERITSSVILVDAYPVMASRTGYTKANMLKVARKIPDTVHIVKRLESDPRMARWLANIGQLDRDQPYRHPAIIAIAKQEWFTRGFAAKYATHFKSTRPKFPENLEMAGPVLALAANAILASLSQYQLSGAFTKIQFKESAYEESYRYHLNLLAKARSDAPTTTARLMHEIYNDIVAPHVKTATLAGTSIISLIEVADSD</sequence>
<evidence type="ECO:0000259" key="2">
    <source>
        <dbReference type="Pfam" id="PF20149"/>
    </source>
</evidence>
<reference evidence="3" key="1">
    <citation type="submission" date="2020-05" db="EMBL/GenBank/DDBJ databases">
        <title>Mycena genomes resolve the evolution of fungal bioluminescence.</title>
        <authorList>
            <person name="Tsai I.J."/>
        </authorList>
    </citation>
    <scope>NUCLEOTIDE SEQUENCE</scope>
    <source>
        <strain evidence="3">160909Yilan</strain>
    </source>
</reference>
<dbReference type="OrthoDB" id="3225557at2759"/>
<comment type="caution">
    <text evidence="3">The sequence shown here is derived from an EMBL/GenBank/DDBJ whole genome shotgun (WGS) entry which is preliminary data.</text>
</comment>
<dbReference type="AlphaFoldDB" id="A0A8H7D1J6"/>